<keyword evidence="10" id="KW-1185">Reference proteome</keyword>
<dbReference type="Pfam" id="PF00536">
    <property type="entry name" value="SAM_1"/>
    <property type="match status" value="2"/>
</dbReference>
<name>A0A2K5S8X6_CEBIM</name>
<feature type="region of interest" description="Disordered" evidence="7">
    <location>
        <begin position="697"/>
        <end position="733"/>
    </location>
</feature>
<dbReference type="FunFam" id="1.10.150.50:FF:000017">
    <property type="entry name" value="Liprin-beta-1 isoform 1"/>
    <property type="match status" value="1"/>
</dbReference>
<dbReference type="Ensembl" id="ENSCCAT00000054633.1">
    <property type="protein sequence ID" value="ENSCCAP00000036846.1"/>
    <property type="gene ID" value="ENSCCAG00000036318.1"/>
</dbReference>
<dbReference type="InterPro" id="IPR029515">
    <property type="entry name" value="Liprin"/>
</dbReference>
<evidence type="ECO:0000256" key="6">
    <source>
        <dbReference type="SAM" id="Coils"/>
    </source>
</evidence>
<keyword evidence="4 6" id="KW-0175">Coiled coil</keyword>
<evidence type="ECO:0000256" key="4">
    <source>
        <dbReference type="ARBA" id="ARBA00023054"/>
    </source>
</evidence>
<feature type="region of interest" description="Disordered" evidence="7">
    <location>
        <begin position="178"/>
        <end position="198"/>
    </location>
</feature>
<dbReference type="FunFam" id="1.10.150.50:FF:000005">
    <property type="entry name" value="Liprin-beta-1 isoform 1"/>
    <property type="match status" value="1"/>
</dbReference>
<feature type="region of interest" description="Disordered" evidence="7">
    <location>
        <begin position="390"/>
        <end position="410"/>
    </location>
</feature>
<dbReference type="Gene3D" id="1.10.150.50">
    <property type="entry name" value="Transcription Factor, Ets-1"/>
    <property type="match status" value="3"/>
</dbReference>
<evidence type="ECO:0000313" key="10">
    <source>
        <dbReference type="Proteomes" id="UP000233040"/>
    </source>
</evidence>
<dbReference type="SUPFAM" id="SSF47769">
    <property type="entry name" value="SAM/Pointed domain"/>
    <property type="match status" value="3"/>
</dbReference>
<protein>
    <submittedName>
        <fullName evidence="9">PPFIA binding protein 2</fullName>
    </submittedName>
</protein>
<sequence>IEKLITKMWKLLRRWNAPKELLSRTSLETQKLDLMTEVSELKLKLVGMEKEQREQEEKQRKAEELLQELRHLKIKVEELENERNQYEWKLKATKAEVAQLQEQVALKDAEIERLHSQLSRTAALHGDHTDRDQEIQRLKMGMETLLLANEDKDRRIEELTGLLNQYRKVKEIVMVTQGPSERTPSINEEEPEGGFRKWNTTNKGPEELFKQEMPLGCSSPTVGPPPLPQKSLETRAQKKLSCSLEDLRSGSVNKCMDGNQLFPVVEPKDSPFLAEHKYPTLPGKLSGATPNGEAAKSPATTACQPDATGSSLLRLRDTESGWDDTAVVNDLSSTSSGTESGPQSPLTPDGKRSPKGIKKFWGKIRRTQSGNFNTDTLGMAEFRRGGLRATAGPRLSRTRDSKGQKSDTNAPFAQWSTERVCAWLEDFGLAQYVIFARQWVSSGHTLLTATPQDMEKELGIKHPLHRKKLVLAVKAINTKQEEKSALLDHIWVTRWLDDIGLPQYKDQFHESRVDGRMLQYLTVNDLLFLKVTSQLHHLSIKCAIHVLHVNKFNPHCLHRRPADESNLSPSEVVQWSNHRVMEWLRSVDLAEYAPNLRGSGVHGGLIILEPRFTGDTLAMLLNIPPQKTLLRRHLTTKFNALIGPEAEQEKREKMSSPAYTPLTTTAKVRPRKLGFSHFGNIRKKKFDESTDYICPMEPNDGVSDSHRVYSGYRGLSPLDSPELDGLDQVGQIS</sequence>
<feature type="coiled-coil region" evidence="6">
    <location>
        <begin position="38"/>
        <end position="117"/>
    </location>
</feature>
<reference evidence="9" key="2">
    <citation type="submission" date="2025-09" db="UniProtKB">
        <authorList>
            <consortium name="Ensembl"/>
        </authorList>
    </citation>
    <scope>IDENTIFICATION</scope>
</reference>
<dbReference type="SMART" id="SM00454">
    <property type="entry name" value="SAM"/>
    <property type="match status" value="3"/>
</dbReference>
<dbReference type="PANTHER" id="PTHR12587">
    <property type="entry name" value="LAR INTERACTING PROTEIN LIP -RELATED PROTEIN"/>
    <property type="match status" value="1"/>
</dbReference>
<feature type="domain" description="SAM" evidence="8">
    <location>
        <begin position="575"/>
        <end position="606"/>
    </location>
</feature>
<evidence type="ECO:0000256" key="2">
    <source>
        <dbReference type="ARBA" id="ARBA00022553"/>
    </source>
</evidence>
<dbReference type="Proteomes" id="UP000233040">
    <property type="component" value="Unassembled WGS sequence"/>
</dbReference>
<dbReference type="GO" id="GO:0048786">
    <property type="term" value="C:presynaptic active zone"/>
    <property type="evidence" value="ECO:0007669"/>
    <property type="project" value="TreeGrafter"/>
</dbReference>
<gene>
    <name evidence="9" type="primary">PPFIBP2</name>
</gene>
<evidence type="ECO:0000256" key="5">
    <source>
        <dbReference type="ARBA" id="ARBA00060046"/>
    </source>
</evidence>
<feature type="domain" description="SAM" evidence="8">
    <location>
        <begin position="415"/>
        <end position="479"/>
    </location>
</feature>
<keyword evidence="2" id="KW-0597">Phosphoprotein</keyword>
<dbReference type="AlphaFoldDB" id="A0A2K5S8X6"/>
<dbReference type="GO" id="GO:0007528">
    <property type="term" value="P:neuromuscular junction development"/>
    <property type="evidence" value="ECO:0007669"/>
    <property type="project" value="TreeGrafter"/>
</dbReference>
<dbReference type="CDD" id="cd09566">
    <property type="entry name" value="SAM_liprin-beta1_2_repeat2"/>
    <property type="match status" value="1"/>
</dbReference>
<dbReference type="CDD" id="cd09569">
    <property type="entry name" value="SAM_liprin-beta1_2_repeat3"/>
    <property type="match status" value="1"/>
</dbReference>
<reference evidence="9" key="1">
    <citation type="submission" date="2025-08" db="UniProtKB">
        <authorList>
            <consortium name="Ensembl"/>
        </authorList>
    </citation>
    <scope>IDENTIFICATION</scope>
</reference>
<dbReference type="InterPro" id="IPR037618">
    <property type="entry name" value="LIPB1/2_SAM_2nd"/>
</dbReference>
<feature type="domain" description="SAM" evidence="8">
    <location>
        <begin position="492"/>
        <end position="550"/>
    </location>
</feature>
<dbReference type="InterPro" id="IPR058914">
    <property type="entry name" value="LIPB1/2_CC"/>
</dbReference>
<dbReference type="GO" id="GO:0005829">
    <property type="term" value="C:cytosol"/>
    <property type="evidence" value="ECO:0007669"/>
    <property type="project" value="UniProtKB-ARBA"/>
</dbReference>
<organism evidence="9 10">
    <name type="scientific">Cebus imitator</name>
    <name type="common">Panamanian white-faced capuchin</name>
    <name type="synonym">Cebus capucinus imitator</name>
    <dbReference type="NCBI Taxonomy" id="2715852"/>
    <lineage>
        <taxon>Eukaryota</taxon>
        <taxon>Metazoa</taxon>
        <taxon>Chordata</taxon>
        <taxon>Craniata</taxon>
        <taxon>Vertebrata</taxon>
        <taxon>Euteleostomi</taxon>
        <taxon>Mammalia</taxon>
        <taxon>Eutheria</taxon>
        <taxon>Euarchontoglires</taxon>
        <taxon>Primates</taxon>
        <taxon>Haplorrhini</taxon>
        <taxon>Platyrrhini</taxon>
        <taxon>Cebidae</taxon>
        <taxon>Cebinae</taxon>
        <taxon>Cebus</taxon>
    </lineage>
</organism>
<dbReference type="PROSITE" id="PS50105">
    <property type="entry name" value="SAM_DOMAIN"/>
    <property type="match status" value="3"/>
</dbReference>
<evidence type="ECO:0000313" key="9">
    <source>
        <dbReference type="Ensembl" id="ENSCCAP00000036846.1"/>
    </source>
</evidence>
<evidence type="ECO:0000259" key="8">
    <source>
        <dbReference type="PROSITE" id="PS50105"/>
    </source>
</evidence>
<comment type="function">
    <text evidence="5">May regulate the disassembly of focal adhesions. Did not bind receptor-like tyrosine phosphatases type 2A.</text>
</comment>
<dbReference type="FunFam" id="1.10.150.50:FF:000007">
    <property type="entry name" value="Liprin-beta-1 isoform 1"/>
    <property type="match status" value="1"/>
</dbReference>
<dbReference type="Pfam" id="PF07647">
    <property type="entry name" value="SAM_2"/>
    <property type="match status" value="1"/>
</dbReference>
<feature type="compositionally biased region" description="Polar residues" evidence="7">
    <location>
        <begin position="330"/>
        <end position="346"/>
    </location>
</feature>
<dbReference type="Pfam" id="PF26022">
    <property type="entry name" value="CC_Liprin_beta"/>
    <property type="match status" value="1"/>
</dbReference>
<evidence type="ECO:0000256" key="1">
    <source>
        <dbReference type="ARBA" id="ARBA00007547"/>
    </source>
</evidence>
<dbReference type="InterPro" id="IPR013761">
    <property type="entry name" value="SAM/pointed_sf"/>
</dbReference>
<feature type="compositionally biased region" description="Polar residues" evidence="7">
    <location>
        <begin position="298"/>
        <end position="309"/>
    </location>
</feature>
<dbReference type="CDD" id="cd09563">
    <property type="entry name" value="SAM_liprin-beta1_2_repeat1"/>
    <property type="match status" value="1"/>
</dbReference>
<dbReference type="InterPro" id="IPR037617">
    <property type="entry name" value="LIPB1/2_SAM_1"/>
</dbReference>
<dbReference type="PANTHER" id="PTHR12587:SF18">
    <property type="entry name" value="LIPRIN-BETA-2"/>
    <property type="match status" value="1"/>
</dbReference>
<evidence type="ECO:0000256" key="3">
    <source>
        <dbReference type="ARBA" id="ARBA00022737"/>
    </source>
</evidence>
<proteinExistence type="inferred from homology"/>
<dbReference type="GeneTree" id="ENSGT01050000244951"/>
<comment type="similarity">
    <text evidence="1">Belongs to the liprin family. Liprin-beta subfamily.</text>
</comment>
<feature type="region of interest" description="Disordered" evidence="7">
    <location>
        <begin position="327"/>
        <end position="356"/>
    </location>
</feature>
<dbReference type="InterPro" id="IPR037619">
    <property type="entry name" value="LIPB1/2_SAM_3rd"/>
</dbReference>
<keyword evidence="3" id="KW-0677">Repeat</keyword>
<accession>A0A2K5S8X6</accession>
<feature type="region of interest" description="Disordered" evidence="7">
    <location>
        <begin position="283"/>
        <end position="309"/>
    </location>
</feature>
<dbReference type="InterPro" id="IPR001660">
    <property type="entry name" value="SAM"/>
</dbReference>
<evidence type="ECO:0000256" key="7">
    <source>
        <dbReference type="SAM" id="MobiDB-lite"/>
    </source>
</evidence>